<comment type="caution">
    <text evidence="1">The sequence shown here is derived from an EMBL/GenBank/DDBJ whole genome shotgun (WGS) entry which is preliminary data.</text>
</comment>
<sequence length="39" mass="4905">MSGIQRWLREKPHSHENGYSPFRHFVKRVIFRQRIYALY</sequence>
<evidence type="ECO:0000313" key="1">
    <source>
        <dbReference type="EMBL" id="CCO94281.1"/>
    </source>
</evidence>
<reference evidence="1 2" key="2">
    <citation type="submission" date="2013-04" db="EMBL/GenBank/DDBJ databases">
        <title>Comparative genomics of 12 strains of Erwinia amylovora identifies a pan-genome with a large conserved core and provides insights into host specificity.</title>
        <authorList>
            <person name="Mann R.A."/>
            <person name="Smits T.H.M."/>
            <person name="Buehlmann A."/>
            <person name="Blom J."/>
            <person name="Goesmann A."/>
            <person name="Frey J.E."/>
            <person name="Plummer K.M."/>
            <person name="Beer S.V."/>
            <person name="Luck J."/>
            <person name="Duffy B."/>
            <person name="Rodoni B."/>
        </authorList>
    </citation>
    <scope>NUCLEOTIDE SEQUENCE [LARGE SCALE GENOMIC DNA]</scope>
    <source>
        <strain evidence="2">CFBP 1232</strain>
    </source>
</reference>
<accession>A0A830ZX02</accession>
<gene>
    <name evidence="1" type="ORF">BN437_2362</name>
</gene>
<name>A0A830ZX02_ERWAM</name>
<dbReference type="EMBL" id="CAPB01000023">
    <property type="protein sequence ID" value="CCO94281.1"/>
    <property type="molecule type" value="Genomic_DNA"/>
</dbReference>
<protein>
    <submittedName>
        <fullName evidence="1">Uncharacterized protein</fullName>
    </submittedName>
</protein>
<proteinExistence type="predicted"/>
<dbReference type="AlphaFoldDB" id="A0A830ZX02"/>
<organism evidence="1 2">
    <name type="scientific">Erwinia amylovora NBRC 12687 = CFBP 1232</name>
    <dbReference type="NCBI Taxonomy" id="1219359"/>
    <lineage>
        <taxon>Bacteria</taxon>
        <taxon>Pseudomonadati</taxon>
        <taxon>Pseudomonadota</taxon>
        <taxon>Gammaproteobacteria</taxon>
        <taxon>Enterobacterales</taxon>
        <taxon>Erwiniaceae</taxon>
        <taxon>Erwinia</taxon>
    </lineage>
</organism>
<evidence type="ECO:0000313" key="2">
    <source>
        <dbReference type="Proteomes" id="UP000013111"/>
    </source>
</evidence>
<reference evidence="1 2" key="1">
    <citation type="submission" date="2012-11" db="EMBL/GenBank/DDBJ databases">
        <authorList>
            <person name="Linke B."/>
        </authorList>
    </citation>
    <scope>NUCLEOTIDE SEQUENCE [LARGE SCALE GENOMIC DNA]</scope>
    <source>
        <strain evidence="2">CFBP 1232</strain>
    </source>
</reference>
<dbReference type="Proteomes" id="UP000013111">
    <property type="component" value="Unassembled WGS sequence"/>
</dbReference>